<sequence length="312" mass="34272">MAITDHIPHIPNPPPGQLRPCPVSTFTGRMPFSYKGPGPDSSLSGETAYSVWGDLASGKTPLLVIHGGPDMDYDIPVVMYDQIGCGQSSRFKDQAGNESLWTVEMFVEELAAMIKHLHIDQFDLLGHSWGGCLCGNFAIRTQPSGLRKLIICNSPPSLKLMEPEVQDVIDRCEAADSFDSTEGQAAMQYAYTLHGCRVKPWPRELMACLLGLAEEKTVYKPMAGSSAFTMKGSIMSVPGLENRIREITEKTCPGGLLVVTAEFDLASKDLHSLWFEEPKCKVKHVHLKLSSHSVMLQETEDLMKAIGSFLDS</sequence>
<dbReference type="RefSeq" id="XP_047755380.1">
    <property type="nucleotide sequence ID" value="XM_047900604.1"/>
</dbReference>
<protein>
    <submittedName>
        <fullName evidence="2">L-amino acid amidase</fullName>
    </submittedName>
</protein>
<proteinExistence type="predicted"/>
<dbReference type="OrthoDB" id="190201at2759"/>
<reference evidence="2" key="1">
    <citation type="submission" date="2021-12" db="EMBL/GenBank/DDBJ databases">
        <authorList>
            <person name="Zaccaron A."/>
            <person name="Stergiopoulos I."/>
        </authorList>
    </citation>
    <scope>NUCLEOTIDE SEQUENCE</scope>
    <source>
        <strain evidence="2">Race5_Kim</strain>
    </source>
</reference>
<dbReference type="PANTHER" id="PTHR43433">
    <property type="entry name" value="HYDROLASE, ALPHA/BETA FOLD FAMILY PROTEIN"/>
    <property type="match status" value="1"/>
</dbReference>
<dbReference type="GeneID" id="71981334"/>
<accession>A0A9Q8L570</accession>
<evidence type="ECO:0000259" key="1">
    <source>
        <dbReference type="Pfam" id="PF00561"/>
    </source>
</evidence>
<evidence type="ECO:0000313" key="3">
    <source>
        <dbReference type="Proteomes" id="UP000756132"/>
    </source>
</evidence>
<dbReference type="EMBL" id="CP090163">
    <property type="protein sequence ID" value="UJO11014.1"/>
    <property type="molecule type" value="Genomic_DNA"/>
</dbReference>
<dbReference type="SUPFAM" id="SSF53474">
    <property type="entry name" value="alpha/beta-Hydrolases"/>
    <property type="match status" value="1"/>
</dbReference>
<organism evidence="2 3">
    <name type="scientific">Passalora fulva</name>
    <name type="common">Tomato leaf mold</name>
    <name type="synonym">Cladosporium fulvum</name>
    <dbReference type="NCBI Taxonomy" id="5499"/>
    <lineage>
        <taxon>Eukaryota</taxon>
        <taxon>Fungi</taxon>
        <taxon>Dikarya</taxon>
        <taxon>Ascomycota</taxon>
        <taxon>Pezizomycotina</taxon>
        <taxon>Dothideomycetes</taxon>
        <taxon>Dothideomycetidae</taxon>
        <taxon>Mycosphaerellales</taxon>
        <taxon>Mycosphaerellaceae</taxon>
        <taxon>Fulvia</taxon>
    </lineage>
</organism>
<dbReference type="Pfam" id="PF00561">
    <property type="entry name" value="Abhydrolase_1"/>
    <property type="match status" value="1"/>
</dbReference>
<dbReference type="InterPro" id="IPR050471">
    <property type="entry name" value="AB_hydrolase"/>
</dbReference>
<keyword evidence="3" id="KW-1185">Reference proteome</keyword>
<feature type="domain" description="AB hydrolase-1" evidence="1">
    <location>
        <begin position="75"/>
        <end position="158"/>
    </location>
</feature>
<dbReference type="PANTHER" id="PTHR43433:SF5">
    <property type="entry name" value="AB HYDROLASE-1 DOMAIN-CONTAINING PROTEIN"/>
    <property type="match status" value="1"/>
</dbReference>
<gene>
    <name evidence="2" type="ORF">CLAFUR5_01456</name>
</gene>
<dbReference type="InterPro" id="IPR000073">
    <property type="entry name" value="AB_hydrolase_1"/>
</dbReference>
<reference evidence="2" key="2">
    <citation type="journal article" date="2022" name="Microb. Genom.">
        <title>A chromosome-scale genome assembly of the tomato pathogen Cladosporium fulvum reveals a compartmentalized genome architecture and the presence of a dispensable chromosome.</title>
        <authorList>
            <person name="Zaccaron A.Z."/>
            <person name="Chen L.H."/>
            <person name="Samaras A."/>
            <person name="Stergiopoulos I."/>
        </authorList>
    </citation>
    <scope>NUCLEOTIDE SEQUENCE</scope>
    <source>
        <strain evidence="2">Race5_Kim</strain>
    </source>
</reference>
<dbReference type="InterPro" id="IPR029058">
    <property type="entry name" value="AB_hydrolase_fold"/>
</dbReference>
<dbReference type="AlphaFoldDB" id="A0A9Q8L570"/>
<dbReference type="Proteomes" id="UP000756132">
    <property type="component" value="Chromosome 1"/>
</dbReference>
<name>A0A9Q8L570_PASFU</name>
<dbReference type="Gene3D" id="3.40.50.1820">
    <property type="entry name" value="alpha/beta hydrolase"/>
    <property type="match status" value="1"/>
</dbReference>
<evidence type="ECO:0000313" key="2">
    <source>
        <dbReference type="EMBL" id="UJO11014.1"/>
    </source>
</evidence>
<dbReference type="KEGG" id="ffu:CLAFUR5_01456"/>